<dbReference type="STRING" id="48467.SAMN02745166_00370"/>
<keyword evidence="3" id="KW-1185">Reference proteome</keyword>
<name>A0A1T4WJ42_9BACT</name>
<dbReference type="Proteomes" id="UP000190774">
    <property type="component" value="Unassembled WGS sequence"/>
</dbReference>
<evidence type="ECO:0008006" key="4">
    <source>
        <dbReference type="Google" id="ProtNLM"/>
    </source>
</evidence>
<evidence type="ECO:0000313" key="3">
    <source>
        <dbReference type="Proteomes" id="UP000190774"/>
    </source>
</evidence>
<feature type="signal peptide" evidence="1">
    <location>
        <begin position="1"/>
        <end position="22"/>
    </location>
</feature>
<dbReference type="RefSeq" id="WP_217698873.1">
    <property type="nucleotide sequence ID" value="NZ_FUYE01000001.1"/>
</dbReference>
<dbReference type="AlphaFoldDB" id="A0A1T4WJ42"/>
<gene>
    <name evidence="2" type="ORF">SAMN02745166_00370</name>
</gene>
<sequence>MKHLLYSCLLAFALMTTTSALADDKKEGGKVEIEKTDLVDTGTYQGTAHKVDPEEEEIYVKTDDGKILELYLKKTTEITKGSEKVAFDALKEGQKLEVQVENKGKKLKPIAVKIIE</sequence>
<protein>
    <recommendedName>
        <fullName evidence="4">DUF5666 domain-containing protein</fullName>
    </recommendedName>
</protein>
<organism evidence="2 3">
    <name type="scientific">Prosthecobacter debontii</name>
    <dbReference type="NCBI Taxonomy" id="48467"/>
    <lineage>
        <taxon>Bacteria</taxon>
        <taxon>Pseudomonadati</taxon>
        <taxon>Verrucomicrobiota</taxon>
        <taxon>Verrucomicrobiia</taxon>
        <taxon>Verrucomicrobiales</taxon>
        <taxon>Verrucomicrobiaceae</taxon>
        <taxon>Prosthecobacter</taxon>
    </lineage>
</organism>
<dbReference type="EMBL" id="FUYE01000001">
    <property type="protein sequence ID" value="SKA77364.1"/>
    <property type="molecule type" value="Genomic_DNA"/>
</dbReference>
<accession>A0A1T4WJ42</accession>
<feature type="chain" id="PRO_5012211026" description="DUF5666 domain-containing protein" evidence="1">
    <location>
        <begin position="23"/>
        <end position="116"/>
    </location>
</feature>
<evidence type="ECO:0000256" key="1">
    <source>
        <dbReference type="SAM" id="SignalP"/>
    </source>
</evidence>
<reference evidence="3" key="1">
    <citation type="submission" date="2017-02" db="EMBL/GenBank/DDBJ databases">
        <authorList>
            <person name="Varghese N."/>
            <person name="Submissions S."/>
        </authorList>
    </citation>
    <scope>NUCLEOTIDE SEQUENCE [LARGE SCALE GENOMIC DNA]</scope>
    <source>
        <strain evidence="3">ATCC 700200</strain>
    </source>
</reference>
<keyword evidence="1" id="KW-0732">Signal</keyword>
<proteinExistence type="predicted"/>
<evidence type="ECO:0000313" key="2">
    <source>
        <dbReference type="EMBL" id="SKA77364.1"/>
    </source>
</evidence>